<gene>
    <name evidence="1" type="ORF">MYAER_3735</name>
</gene>
<dbReference type="AlphaFoldDB" id="A0A0F6U767"/>
<accession>A0A0F6U767</accession>
<reference evidence="1 2" key="1">
    <citation type="journal article" date="2015" name="Genome Announc.">
        <title>Complete Genome Sequence of Microcystis aeruginosa NIES-2549, a Bloom-Forming Cyanobacterium from Lake Kasumigaura, Japan.</title>
        <authorList>
            <person name="Yamaguchi H."/>
            <person name="Suzuki S."/>
            <person name="Tanabe Y."/>
            <person name="Osana Y."/>
            <person name="Shimura Y."/>
            <person name="Ishida K."/>
            <person name="Kawachi M."/>
        </authorList>
    </citation>
    <scope>NUCLEOTIDE SEQUENCE [LARGE SCALE GENOMIC DNA]</scope>
    <source>
        <strain evidence="1 2">NIES-2549</strain>
    </source>
</reference>
<dbReference type="EMBL" id="CP011304">
    <property type="protein sequence ID" value="AKE66067.1"/>
    <property type="molecule type" value="Genomic_DNA"/>
</dbReference>
<dbReference type="Proteomes" id="UP000034103">
    <property type="component" value="Chromosome"/>
</dbReference>
<evidence type="ECO:0000313" key="1">
    <source>
        <dbReference type="EMBL" id="AKE66067.1"/>
    </source>
</evidence>
<name>A0A0F6U767_MICAE</name>
<sequence>MLAYYVEWHLKQSLAALFFEDEEIDNSSLNVIKISRSQSVQSKERKKRNQDNIPRHSFRTLLEDLETICLNKVECMIREGSYRFSKINRPISLPKKALDLLGVSLICSQ</sequence>
<evidence type="ECO:0000313" key="2">
    <source>
        <dbReference type="Proteomes" id="UP000034103"/>
    </source>
</evidence>
<dbReference type="PATRIC" id="fig|1641812.3.peg.3866"/>
<proteinExistence type="predicted"/>
<protein>
    <submittedName>
        <fullName evidence="1">Mobile element protein</fullName>
    </submittedName>
</protein>
<dbReference type="HOGENOM" id="CLU_151258_0_0_3"/>
<organism evidence="1 2">
    <name type="scientific">Microcystis aeruginosa NIES-2549</name>
    <dbReference type="NCBI Taxonomy" id="1641812"/>
    <lineage>
        <taxon>Bacteria</taxon>
        <taxon>Bacillati</taxon>
        <taxon>Cyanobacteriota</taxon>
        <taxon>Cyanophyceae</taxon>
        <taxon>Oscillatoriophycideae</taxon>
        <taxon>Chroococcales</taxon>
        <taxon>Microcystaceae</taxon>
        <taxon>Microcystis</taxon>
    </lineage>
</organism>